<dbReference type="Proteomes" id="UP001403385">
    <property type="component" value="Unassembled WGS sequence"/>
</dbReference>
<sequence length="441" mass="50454">MKKIVILLILLVAAVWALFQWQVTKVESLSETITHRQDYTRYLKQNYEPEPSEKLDAEITFWLDKLDKQPEGFLYMEKAAALLSRKYKLLGNLKDIQLSDSLLHKANTFLKGKKKINNYLLLSANAIGQHRFQQAKSYVEKALNLEPFNFSTMLMAFDAYMETGAFEPAENLLKHAYAPTSFDYLIRAAKFQDHQGNLDSALFLMEKAQAIAAQKGLKDKYLWVKTNLGDMYGHAGQFEKSYHTYLEVLDEGAHSLHAMKGIAWLAFSHDLKTDDAKEILSFILTQRKSPDVYLTLAEIAEFENDRKERAKQLALFEKETYEPGYFEMYRPSRVALVAEEEDVQTAIALAQDEINNRSTPSAYLLLARTYARGQMFDKALAIVENHVVGETFEPSLLYQSALIYQSAGLKHQAEQLFEEALQSSFELGPVVVQNIRLQLTK</sequence>
<evidence type="ECO:0000313" key="1">
    <source>
        <dbReference type="EMBL" id="MEN7546416.1"/>
    </source>
</evidence>
<gene>
    <name evidence="1" type="ORF">AAG747_00765</name>
</gene>
<comment type="caution">
    <text evidence="1">The sequence shown here is derived from an EMBL/GenBank/DDBJ whole genome shotgun (WGS) entry which is preliminary data.</text>
</comment>
<protein>
    <recommendedName>
        <fullName evidence="3">Tetratricopeptide repeat protein</fullName>
    </recommendedName>
</protein>
<accession>A0AAW9S640</accession>
<organism evidence="1 2">
    <name type="scientific">Rapidithrix thailandica</name>
    <dbReference type="NCBI Taxonomy" id="413964"/>
    <lineage>
        <taxon>Bacteria</taxon>
        <taxon>Pseudomonadati</taxon>
        <taxon>Bacteroidota</taxon>
        <taxon>Cytophagia</taxon>
        <taxon>Cytophagales</taxon>
        <taxon>Flammeovirgaceae</taxon>
        <taxon>Rapidithrix</taxon>
    </lineage>
</organism>
<dbReference type="InterPro" id="IPR011990">
    <property type="entry name" value="TPR-like_helical_dom_sf"/>
</dbReference>
<dbReference type="AlphaFoldDB" id="A0AAW9S640"/>
<proteinExistence type="predicted"/>
<dbReference type="SUPFAM" id="SSF48452">
    <property type="entry name" value="TPR-like"/>
    <property type="match status" value="2"/>
</dbReference>
<evidence type="ECO:0008006" key="3">
    <source>
        <dbReference type="Google" id="ProtNLM"/>
    </source>
</evidence>
<dbReference type="EMBL" id="JBDKWZ010000001">
    <property type="protein sequence ID" value="MEN7546416.1"/>
    <property type="molecule type" value="Genomic_DNA"/>
</dbReference>
<dbReference type="InterPro" id="IPR019734">
    <property type="entry name" value="TPR_rpt"/>
</dbReference>
<name>A0AAW9S640_9BACT</name>
<reference evidence="1 2" key="1">
    <citation type="submission" date="2024-04" db="EMBL/GenBank/DDBJ databases">
        <title>Novel genus in family Flammeovirgaceae.</title>
        <authorList>
            <person name="Nguyen T.H."/>
            <person name="Vuong T.Q."/>
            <person name="Le H."/>
            <person name="Kim S.-G."/>
        </authorList>
    </citation>
    <scope>NUCLEOTIDE SEQUENCE [LARGE SCALE GENOMIC DNA]</scope>
    <source>
        <strain evidence="1 2">JCM 23209</strain>
    </source>
</reference>
<keyword evidence="2" id="KW-1185">Reference proteome</keyword>
<dbReference type="Pfam" id="PF13181">
    <property type="entry name" value="TPR_8"/>
    <property type="match status" value="1"/>
</dbReference>
<evidence type="ECO:0000313" key="2">
    <source>
        <dbReference type="Proteomes" id="UP001403385"/>
    </source>
</evidence>
<dbReference type="RefSeq" id="WP_346819203.1">
    <property type="nucleotide sequence ID" value="NZ_JBDKWZ010000001.1"/>
</dbReference>
<dbReference type="Gene3D" id="1.25.40.10">
    <property type="entry name" value="Tetratricopeptide repeat domain"/>
    <property type="match status" value="2"/>
</dbReference>